<evidence type="ECO:0000313" key="6">
    <source>
        <dbReference type="Proteomes" id="UP000248966"/>
    </source>
</evidence>
<evidence type="ECO:0000256" key="1">
    <source>
        <dbReference type="ARBA" id="ARBA00023015"/>
    </source>
</evidence>
<name>A0A328NFY7_9ACTN</name>
<protein>
    <recommendedName>
        <fullName evidence="4">HTH arsR-type domain-containing protein</fullName>
    </recommendedName>
</protein>
<dbReference type="SMART" id="SM00418">
    <property type="entry name" value="HTH_ARSR"/>
    <property type="match status" value="1"/>
</dbReference>
<keyword evidence="3" id="KW-0804">Transcription</keyword>
<comment type="caution">
    <text evidence="5">The sequence shown here is derived from an EMBL/GenBank/DDBJ whole genome shotgun (WGS) entry which is preliminary data.</text>
</comment>
<dbReference type="GO" id="GO:0003700">
    <property type="term" value="F:DNA-binding transcription factor activity"/>
    <property type="evidence" value="ECO:0007669"/>
    <property type="project" value="InterPro"/>
</dbReference>
<evidence type="ECO:0000256" key="2">
    <source>
        <dbReference type="ARBA" id="ARBA00023125"/>
    </source>
</evidence>
<reference evidence="5 6" key="1">
    <citation type="submission" date="2018-03" db="EMBL/GenBank/DDBJ databases">
        <title>Defining the species Micromonospora saelicesensis and Micromonospora noduli under the framework of genomics.</title>
        <authorList>
            <person name="Riesco R."/>
            <person name="Trujillo M.E."/>
        </authorList>
    </citation>
    <scope>NUCLEOTIDE SEQUENCE [LARGE SCALE GENOMIC DNA]</scope>
    <source>
        <strain evidence="5 6">LAH08</strain>
    </source>
</reference>
<evidence type="ECO:0000259" key="4">
    <source>
        <dbReference type="SMART" id="SM00418"/>
    </source>
</evidence>
<evidence type="ECO:0000313" key="5">
    <source>
        <dbReference type="EMBL" id="RAO05866.1"/>
    </source>
</evidence>
<dbReference type="InterPro" id="IPR011991">
    <property type="entry name" value="ArsR-like_HTH"/>
</dbReference>
<dbReference type="Gene3D" id="1.10.10.10">
    <property type="entry name" value="Winged helix-like DNA-binding domain superfamily/Winged helix DNA-binding domain"/>
    <property type="match status" value="1"/>
</dbReference>
<keyword evidence="2" id="KW-0238">DNA-binding</keyword>
<feature type="domain" description="HTH arsR-type" evidence="4">
    <location>
        <begin position="251"/>
        <end position="322"/>
    </location>
</feature>
<organism evidence="5 6">
    <name type="scientific">Micromonospora noduli</name>
    <dbReference type="NCBI Taxonomy" id="709876"/>
    <lineage>
        <taxon>Bacteria</taxon>
        <taxon>Bacillati</taxon>
        <taxon>Actinomycetota</taxon>
        <taxon>Actinomycetes</taxon>
        <taxon>Micromonosporales</taxon>
        <taxon>Micromonosporaceae</taxon>
        <taxon>Micromonospora</taxon>
    </lineage>
</organism>
<dbReference type="PANTHER" id="PTHR43132:SF8">
    <property type="entry name" value="HTH-TYPE TRANSCRIPTIONAL REGULATOR KMTR"/>
    <property type="match status" value="1"/>
</dbReference>
<accession>A0A328NFY7</accession>
<dbReference type="PANTHER" id="PTHR43132">
    <property type="entry name" value="ARSENICAL RESISTANCE OPERON REPRESSOR ARSR-RELATED"/>
    <property type="match status" value="1"/>
</dbReference>
<gene>
    <name evidence="5" type="ORF">LAH08_00393</name>
</gene>
<keyword evidence="1" id="KW-0805">Transcription regulation</keyword>
<dbReference type="InterPro" id="IPR051011">
    <property type="entry name" value="Metal_resp_trans_reg"/>
</dbReference>
<sequence length="324" mass="34570">MLTLQLTATDLSRTVLRSEPAVLLELGAAGQRLFEGAPEHLTAWWARTRAALRPEMRPYLDLCRLPGWFPDFLTPPSLGSDLPAALDEVLATPTATLAAELRPRIAAGDLPARVAALASGETTARRRLCVAMRAFHQIAVAPYQQTITAAVRGDRAVRAHTMVDAGIDRVLRDLSPYLFWKPYGERYELSYECGFADGIALAPAGRGVTLVPSYLLPRPCVLDDPAGPLVLAYPIRPTAQRALVSSKPLADLLGRTRAAVLGAIVDGPSTSQVARTVGISLASASQHASVLRSAGLVTTHRAGPAVRHTLTPLGEHLLRAGHTG</sequence>
<dbReference type="CDD" id="cd00090">
    <property type="entry name" value="HTH_ARSR"/>
    <property type="match status" value="1"/>
</dbReference>
<dbReference type="EMBL" id="PYAA01000003">
    <property type="protein sequence ID" value="RAO05866.1"/>
    <property type="molecule type" value="Genomic_DNA"/>
</dbReference>
<dbReference type="InterPro" id="IPR036390">
    <property type="entry name" value="WH_DNA-bd_sf"/>
</dbReference>
<dbReference type="InterPro" id="IPR036388">
    <property type="entry name" value="WH-like_DNA-bd_sf"/>
</dbReference>
<dbReference type="SUPFAM" id="SSF46785">
    <property type="entry name" value="Winged helix' DNA-binding domain"/>
    <property type="match status" value="1"/>
</dbReference>
<dbReference type="GO" id="GO:0003677">
    <property type="term" value="F:DNA binding"/>
    <property type="evidence" value="ECO:0007669"/>
    <property type="project" value="UniProtKB-KW"/>
</dbReference>
<dbReference type="AlphaFoldDB" id="A0A328NFY7"/>
<dbReference type="RefSeq" id="WP_112582000.1">
    <property type="nucleotide sequence ID" value="NZ_PYAA01000003.1"/>
</dbReference>
<proteinExistence type="predicted"/>
<dbReference type="InterPro" id="IPR001845">
    <property type="entry name" value="HTH_ArsR_DNA-bd_dom"/>
</dbReference>
<dbReference type="Proteomes" id="UP000248966">
    <property type="component" value="Unassembled WGS sequence"/>
</dbReference>
<evidence type="ECO:0000256" key="3">
    <source>
        <dbReference type="ARBA" id="ARBA00023163"/>
    </source>
</evidence>